<dbReference type="InterPro" id="IPR013324">
    <property type="entry name" value="RNA_pol_sigma_r3/r4-like"/>
</dbReference>
<evidence type="ECO:0000256" key="1">
    <source>
        <dbReference type="ARBA" id="ARBA00010641"/>
    </source>
</evidence>
<dbReference type="InterPro" id="IPR014284">
    <property type="entry name" value="RNA_pol_sigma-70_dom"/>
</dbReference>
<feature type="domain" description="RNA polymerase sigma-70 region 2" evidence="6">
    <location>
        <begin position="23"/>
        <end position="91"/>
    </location>
</feature>
<dbReference type="GO" id="GO:0003677">
    <property type="term" value="F:DNA binding"/>
    <property type="evidence" value="ECO:0007669"/>
    <property type="project" value="UniProtKB-KW"/>
</dbReference>
<keyword evidence="5" id="KW-0804">Transcription</keyword>
<dbReference type="GO" id="GO:0006352">
    <property type="term" value="P:DNA-templated transcription initiation"/>
    <property type="evidence" value="ECO:0007669"/>
    <property type="project" value="InterPro"/>
</dbReference>
<evidence type="ECO:0000256" key="4">
    <source>
        <dbReference type="ARBA" id="ARBA00023125"/>
    </source>
</evidence>
<organism evidence="8 9">
    <name type="scientific">Paenibacillus sambharensis</name>
    <dbReference type="NCBI Taxonomy" id="1803190"/>
    <lineage>
        <taxon>Bacteria</taxon>
        <taxon>Bacillati</taxon>
        <taxon>Bacillota</taxon>
        <taxon>Bacilli</taxon>
        <taxon>Bacillales</taxon>
        <taxon>Paenibacillaceae</taxon>
        <taxon>Paenibacillus</taxon>
    </lineage>
</organism>
<gene>
    <name evidence="8" type="ORF">DNH61_03085</name>
</gene>
<dbReference type="InterPro" id="IPR007627">
    <property type="entry name" value="RNA_pol_sigma70_r2"/>
</dbReference>
<dbReference type="EMBL" id="QKRB01000028">
    <property type="protein sequence ID" value="PZD97349.1"/>
    <property type="molecule type" value="Genomic_DNA"/>
</dbReference>
<comment type="similarity">
    <text evidence="1">Belongs to the sigma-70 factor family. ECF subfamily.</text>
</comment>
<proteinExistence type="inferred from homology"/>
<dbReference type="AlphaFoldDB" id="A0A2W1LF82"/>
<dbReference type="InterPro" id="IPR036388">
    <property type="entry name" value="WH-like_DNA-bd_sf"/>
</dbReference>
<dbReference type="Pfam" id="PF04542">
    <property type="entry name" value="Sigma70_r2"/>
    <property type="match status" value="1"/>
</dbReference>
<dbReference type="OrthoDB" id="2381154at2"/>
<evidence type="ECO:0000259" key="6">
    <source>
        <dbReference type="Pfam" id="PF04542"/>
    </source>
</evidence>
<protein>
    <submittedName>
        <fullName evidence="8">RNA polymerase sigma factor</fullName>
    </submittedName>
</protein>
<dbReference type="GO" id="GO:0016987">
    <property type="term" value="F:sigma factor activity"/>
    <property type="evidence" value="ECO:0007669"/>
    <property type="project" value="UniProtKB-KW"/>
</dbReference>
<dbReference type="Gene3D" id="1.10.1740.10">
    <property type="match status" value="1"/>
</dbReference>
<keyword evidence="4" id="KW-0238">DNA-binding</keyword>
<dbReference type="Gene3D" id="1.10.10.10">
    <property type="entry name" value="Winged helix-like DNA-binding domain superfamily/Winged helix DNA-binding domain"/>
    <property type="match status" value="1"/>
</dbReference>
<evidence type="ECO:0000256" key="2">
    <source>
        <dbReference type="ARBA" id="ARBA00023015"/>
    </source>
</evidence>
<evidence type="ECO:0000256" key="5">
    <source>
        <dbReference type="ARBA" id="ARBA00023163"/>
    </source>
</evidence>
<keyword evidence="9" id="KW-1185">Reference proteome</keyword>
<dbReference type="PANTHER" id="PTHR43133">
    <property type="entry name" value="RNA POLYMERASE ECF-TYPE SIGMA FACTO"/>
    <property type="match status" value="1"/>
</dbReference>
<feature type="domain" description="RNA polymerase sigma factor 70 region 4 type 2" evidence="7">
    <location>
        <begin position="119"/>
        <end position="168"/>
    </location>
</feature>
<dbReference type="InterPro" id="IPR013249">
    <property type="entry name" value="RNA_pol_sigma70_r4_t2"/>
</dbReference>
<dbReference type="Proteomes" id="UP000249522">
    <property type="component" value="Unassembled WGS sequence"/>
</dbReference>
<keyword evidence="3" id="KW-0731">Sigma factor</keyword>
<dbReference type="PANTHER" id="PTHR43133:SF8">
    <property type="entry name" value="RNA POLYMERASE SIGMA FACTOR HI_1459-RELATED"/>
    <property type="match status" value="1"/>
</dbReference>
<comment type="caution">
    <text evidence="8">The sequence shown here is derived from an EMBL/GenBank/DDBJ whole genome shotgun (WGS) entry which is preliminary data.</text>
</comment>
<evidence type="ECO:0000259" key="7">
    <source>
        <dbReference type="Pfam" id="PF08281"/>
    </source>
</evidence>
<dbReference type="InterPro" id="IPR013325">
    <property type="entry name" value="RNA_pol_sigma_r2"/>
</dbReference>
<keyword evidence="2" id="KW-0805">Transcription regulation</keyword>
<dbReference type="RefSeq" id="WP_111145207.1">
    <property type="nucleotide sequence ID" value="NZ_QKRB01000028.1"/>
</dbReference>
<reference evidence="8 9" key="1">
    <citation type="submission" date="2018-06" db="EMBL/GenBank/DDBJ databases">
        <title>Paenibacillus imtechensis sp. nov.</title>
        <authorList>
            <person name="Pinnaka A.K."/>
            <person name="Singh H."/>
            <person name="Kaur M."/>
        </authorList>
    </citation>
    <scope>NUCLEOTIDE SEQUENCE [LARGE SCALE GENOMIC DNA]</scope>
    <source>
        <strain evidence="8 9">SMB1</strain>
    </source>
</reference>
<sequence>MAFVKSEWMKRITKPNQTYAELEKVLPSLRRYCLSLTGSQWDADDLLQSTCLKLLGRASGQNQELPPTLCWEAYMIRTARNLWVDQNRQQAASQRTAERLPSEKQHVDRYNMELELAMAAVIEWLSPWQRAVYIMRDILSYSTKEAAEWLDCSEGAVKAALARARSALAECRRTGRQVRLRLPDGQYEQELLQSYLAAFRSGSARRLVDLVMQDALHVEAAAPQILHQSMQTGSIQMNTQMNMQMSMQVSIPCSGGLQAVWAA</sequence>
<evidence type="ECO:0000313" key="9">
    <source>
        <dbReference type="Proteomes" id="UP000249522"/>
    </source>
</evidence>
<evidence type="ECO:0000313" key="8">
    <source>
        <dbReference type="EMBL" id="PZD97349.1"/>
    </source>
</evidence>
<evidence type="ECO:0000256" key="3">
    <source>
        <dbReference type="ARBA" id="ARBA00023082"/>
    </source>
</evidence>
<dbReference type="Pfam" id="PF08281">
    <property type="entry name" value="Sigma70_r4_2"/>
    <property type="match status" value="1"/>
</dbReference>
<dbReference type="InterPro" id="IPR039425">
    <property type="entry name" value="RNA_pol_sigma-70-like"/>
</dbReference>
<accession>A0A2W1LF82</accession>
<dbReference type="NCBIfam" id="TIGR02937">
    <property type="entry name" value="sigma70-ECF"/>
    <property type="match status" value="1"/>
</dbReference>
<dbReference type="SUPFAM" id="SSF88946">
    <property type="entry name" value="Sigma2 domain of RNA polymerase sigma factors"/>
    <property type="match status" value="1"/>
</dbReference>
<dbReference type="SUPFAM" id="SSF88659">
    <property type="entry name" value="Sigma3 and sigma4 domains of RNA polymerase sigma factors"/>
    <property type="match status" value="1"/>
</dbReference>
<name>A0A2W1LF82_9BACL</name>